<dbReference type="AlphaFoldDB" id="A0A7D9H493"/>
<comment type="subcellular location">
    <subcellularLocation>
        <location evidence="1">Cell membrane</location>
        <topology evidence="1">Multi-pass membrane protein</topology>
    </subcellularLocation>
</comment>
<keyword evidence="4 7" id="KW-0812">Transmembrane</keyword>
<sequence length="417" mass="44373">MTTDSTPGKTDLYSRYRGLSLGVKILIWMGIGIGVGIVFGEDAEVVQPIGDLFIRLLFMSAIPLVFFNLIAGITSLADFTTLGRLGFKTLLYYFATTSIALCVGLLITSLIQPGIGMQLNEPVSASFGTVPAISELVLGLFPSNIFDAFVQGNIVQVVIFALFLGVTTMLLPEQQKDQIQDGFALLASLFRELVGLILRFAPIGIGALAAATVGTYGGAIFGPLAKFIVSIWSAQMIIVVAYMIVLATVTKRAPLTWLKQTAPLYATTAATCSSLASLVVAMEIAREKLRLPENIYSFTLPLGAQLNKDGTAIMLIAVLLFTAQATGMKFSIVELVTIVFVGLILSESSGGIPEGGLVAALVFVQSFNLPLEIAGIVAGIYRLVDMGSTTVNCMGDMTWTTILSDGEDKRIRQQAGS</sequence>
<feature type="transmembrane region" description="Helical" evidence="7">
    <location>
        <begin position="91"/>
        <end position="111"/>
    </location>
</feature>
<keyword evidence="2" id="KW-0813">Transport</keyword>
<dbReference type="PANTHER" id="PTHR42865">
    <property type="entry name" value="PROTON/GLUTAMATE-ASPARTATE SYMPORTER"/>
    <property type="match status" value="1"/>
</dbReference>
<evidence type="ECO:0000256" key="1">
    <source>
        <dbReference type="ARBA" id="ARBA00004651"/>
    </source>
</evidence>
<dbReference type="GO" id="GO:0015293">
    <property type="term" value="F:symporter activity"/>
    <property type="evidence" value="ECO:0007669"/>
    <property type="project" value="UniProtKB-KW"/>
</dbReference>
<evidence type="ECO:0000256" key="5">
    <source>
        <dbReference type="ARBA" id="ARBA00022989"/>
    </source>
</evidence>
<evidence type="ECO:0000256" key="4">
    <source>
        <dbReference type="ARBA" id="ARBA00022692"/>
    </source>
</evidence>
<dbReference type="Pfam" id="PF00375">
    <property type="entry name" value="SDF"/>
    <property type="match status" value="1"/>
</dbReference>
<evidence type="ECO:0000256" key="3">
    <source>
        <dbReference type="ARBA" id="ARBA00022475"/>
    </source>
</evidence>
<evidence type="ECO:0008006" key="9">
    <source>
        <dbReference type="Google" id="ProtNLM"/>
    </source>
</evidence>
<reference evidence="8" key="1">
    <citation type="submission" date="2019-07" db="EMBL/GenBank/DDBJ databases">
        <authorList>
            <person name="Weber M."/>
            <person name="Kostadinov I."/>
            <person name="Kostadinov D I."/>
        </authorList>
    </citation>
    <scope>NUCLEOTIDE SEQUENCE</scope>
    <source>
        <strain evidence="8">Gfbio:sag-sample-m06:053724c1-46a9-4a36-b237-ea2bf867836b</strain>
    </source>
</reference>
<dbReference type="Gene3D" id="1.10.3860.10">
    <property type="entry name" value="Sodium:dicarboxylate symporter"/>
    <property type="match status" value="1"/>
</dbReference>
<feature type="transmembrane region" description="Helical" evidence="7">
    <location>
        <begin position="20"/>
        <end position="40"/>
    </location>
</feature>
<dbReference type="EMBL" id="LR633967">
    <property type="protein sequence ID" value="VUX56037.1"/>
    <property type="molecule type" value="Genomic_DNA"/>
</dbReference>
<keyword evidence="5 7" id="KW-1133">Transmembrane helix</keyword>
<dbReference type="PANTHER" id="PTHR42865:SF7">
    <property type="entry name" value="PROTON_GLUTAMATE-ASPARTATE SYMPORTER"/>
    <property type="match status" value="1"/>
</dbReference>
<evidence type="ECO:0000256" key="6">
    <source>
        <dbReference type="ARBA" id="ARBA00023136"/>
    </source>
</evidence>
<dbReference type="PRINTS" id="PR00173">
    <property type="entry name" value="EDTRNSPORT"/>
</dbReference>
<feature type="transmembrane region" description="Helical" evidence="7">
    <location>
        <begin position="227"/>
        <end position="250"/>
    </location>
</feature>
<name>A0A7D9H493_9GAMM</name>
<feature type="transmembrane region" description="Helical" evidence="7">
    <location>
        <begin position="193"/>
        <end position="221"/>
    </location>
</feature>
<feature type="transmembrane region" description="Helical" evidence="7">
    <location>
        <begin position="312"/>
        <end position="345"/>
    </location>
</feature>
<accession>A0A7D9H493</accession>
<proteinExistence type="predicted"/>
<dbReference type="SUPFAM" id="SSF118215">
    <property type="entry name" value="Proton glutamate symport protein"/>
    <property type="match status" value="1"/>
</dbReference>
<feature type="transmembrane region" description="Helical" evidence="7">
    <location>
        <begin position="52"/>
        <end position="71"/>
    </location>
</feature>
<dbReference type="InterPro" id="IPR036458">
    <property type="entry name" value="Na:dicarbo_symporter_sf"/>
</dbReference>
<feature type="transmembrane region" description="Helical" evidence="7">
    <location>
        <begin position="357"/>
        <end position="381"/>
    </location>
</feature>
<dbReference type="InterPro" id="IPR001991">
    <property type="entry name" value="Na-dicarboxylate_symporter"/>
</dbReference>
<protein>
    <recommendedName>
        <fullName evidence="9">Dicarboxylate/amino acid:cation symporter</fullName>
    </recommendedName>
</protein>
<evidence type="ECO:0000256" key="7">
    <source>
        <dbReference type="SAM" id="Phobius"/>
    </source>
</evidence>
<feature type="transmembrane region" description="Helical" evidence="7">
    <location>
        <begin position="262"/>
        <end position="282"/>
    </location>
</feature>
<organism evidence="8">
    <name type="scientific">uncultured Woeseiaceae bacterium</name>
    <dbReference type="NCBI Taxonomy" id="1983305"/>
    <lineage>
        <taxon>Bacteria</taxon>
        <taxon>Pseudomonadati</taxon>
        <taxon>Pseudomonadota</taxon>
        <taxon>Gammaproteobacteria</taxon>
        <taxon>Woeseiales</taxon>
        <taxon>Woeseiaceae</taxon>
        <taxon>environmental samples</taxon>
    </lineage>
</organism>
<keyword evidence="3" id="KW-1003">Cell membrane</keyword>
<evidence type="ECO:0000313" key="8">
    <source>
        <dbReference type="EMBL" id="VUX56037.1"/>
    </source>
</evidence>
<feature type="transmembrane region" description="Helical" evidence="7">
    <location>
        <begin position="154"/>
        <end position="172"/>
    </location>
</feature>
<keyword evidence="6 7" id="KW-0472">Membrane</keyword>
<dbReference type="GO" id="GO:0005886">
    <property type="term" value="C:plasma membrane"/>
    <property type="evidence" value="ECO:0007669"/>
    <property type="project" value="UniProtKB-SubCell"/>
</dbReference>
<evidence type="ECO:0000256" key="2">
    <source>
        <dbReference type="ARBA" id="ARBA00022448"/>
    </source>
</evidence>
<gene>
    <name evidence="8" type="ORF">JTBM06_V1_240007</name>
</gene>